<dbReference type="InterPro" id="IPR029058">
    <property type="entry name" value="AB_hydrolase_fold"/>
</dbReference>
<organism evidence="2 3">
    <name type="scientific">Knufia fluminis</name>
    <dbReference type="NCBI Taxonomy" id="191047"/>
    <lineage>
        <taxon>Eukaryota</taxon>
        <taxon>Fungi</taxon>
        <taxon>Dikarya</taxon>
        <taxon>Ascomycota</taxon>
        <taxon>Pezizomycotina</taxon>
        <taxon>Eurotiomycetes</taxon>
        <taxon>Chaetothyriomycetidae</taxon>
        <taxon>Chaetothyriales</taxon>
        <taxon>Trichomeriaceae</taxon>
        <taxon>Knufia</taxon>
    </lineage>
</organism>
<keyword evidence="3" id="KW-1185">Reference proteome</keyword>
<dbReference type="GO" id="GO:0004806">
    <property type="term" value="F:triacylglycerol lipase activity"/>
    <property type="evidence" value="ECO:0007669"/>
    <property type="project" value="TreeGrafter"/>
</dbReference>
<dbReference type="InterPro" id="IPR013094">
    <property type="entry name" value="AB_hydrolase_3"/>
</dbReference>
<dbReference type="GO" id="GO:0019433">
    <property type="term" value="P:triglyceride catabolic process"/>
    <property type="evidence" value="ECO:0007669"/>
    <property type="project" value="TreeGrafter"/>
</dbReference>
<reference evidence="2 3" key="1">
    <citation type="submission" date="2022-12" db="EMBL/GenBank/DDBJ databases">
        <title>Genomic features and morphological characterization of a novel Knufia sp. strain isolated from spacecraft assembly facility.</title>
        <authorList>
            <person name="Teixeira M."/>
            <person name="Chander A.M."/>
            <person name="Stajich J.E."/>
            <person name="Venkateswaran K."/>
        </authorList>
    </citation>
    <scope>NUCLEOTIDE SEQUENCE [LARGE SCALE GENOMIC DNA]</scope>
    <source>
        <strain evidence="2 3">FJI-L2-BK-P2</strain>
    </source>
</reference>
<dbReference type="Gene3D" id="3.40.50.1820">
    <property type="entry name" value="alpha/beta hydrolase"/>
    <property type="match status" value="1"/>
</dbReference>
<dbReference type="Proteomes" id="UP001316803">
    <property type="component" value="Unassembled WGS sequence"/>
</dbReference>
<sequence length="331" mass="37247">MADYTHYNPGLDPEWVEFSETLKPPVLPKDLTAAKKVFNDQRAKLFKDVLGPVDGLSTKNISIPTRDGHSLSCRLYSPDNRATSTELTPLYIYLHGGGFLFGSIETEDMHCRLLCVNVPCVVMNIDYRHTPEWKFPTQFNDVFDAVDWVFQTDRAGELGYDPNNVILGGISAGGTMALAAAVREIETGKNRLTGLNVSIPSTVQPSKFPRGLVKNGYTSYEQNEHAPILPMKSLIYLRGFLDEDPESPYMSTMLQPDSVLTQFPRSAFHVCGADPIRDGTLLFEEKLRGLGVRTRLQVYPGWPHAFWNYPQLKTAGQYRQRLIEDTKWLLG</sequence>
<comment type="caution">
    <text evidence="2">The sequence shown here is derived from an EMBL/GenBank/DDBJ whole genome shotgun (WGS) entry which is preliminary data.</text>
</comment>
<name>A0AAN8EDB3_9EURO</name>
<dbReference type="PANTHER" id="PTHR23025:SF4">
    <property type="entry name" value="ALPHA_BETA HYDROLASE FOLD-3 DOMAIN-CONTAINING PROTEIN"/>
    <property type="match status" value="1"/>
</dbReference>
<proteinExistence type="predicted"/>
<evidence type="ECO:0000313" key="2">
    <source>
        <dbReference type="EMBL" id="KAK5947772.1"/>
    </source>
</evidence>
<dbReference type="GO" id="GO:0004771">
    <property type="term" value="F:sterol ester esterase activity"/>
    <property type="evidence" value="ECO:0007669"/>
    <property type="project" value="TreeGrafter"/>
</dbReference>
<dbReference type="Pfam" id="PF07859">
    <property type="entry name" value="Abhydrolase_3"/>
    <property type="match status" value="1"/>
</dbReference>
<feature type="domain" description="Alpha/beta hydrolase fold-3" evidence="1">
    <location>
        <begin position="92"/>
        <end position="307"/>
    </location>
</feature>
<evidence type="ECO:0000259" key="1">
    <source>
        <dbReference type="Pfam" id="PF07859"/>
    </source>
</evidence>
<dbReference type="GO" id="GO:0005829">
    <property type="term" value="C:cytosol"/>
    <property type="evidence" value="ECO:0007669"/>
    <property type="project" value="TreeGrafter"/>
</dbReference>
<dbReference type="PANTHER" id="PTHR23025">
    <property type="entry name" value="TRIACYLGLYCEROL LIPASE"/>
    <property type="match status" value="1"/>
</dbReference>
<dbReference type="SUPFAM" id="SSF53474">
    <property type="entry name" value="alpha/beta-Hydrolases"/>
    <property type="match status" value="1"/>
</dbReference>
<protein>
    <recommendedName>
        <fullName evidence="1">Alpha/beta hydrolase fold-3 domain-containing protein</fullName>
    </recommendedName>
</protein>
<gene>
    <name evidence="2" type="ORF">OHC33_011199</name>
</gene>
<dbReference type="AlphaFoldDB" id="A0AAN8EDB3"/>
<evidence type="ECO:0000313" key="3">
    <source>
        <dbReference type="Proteomes" id="UP001316803"/>
    </source>
</evidence>
<accession>A0AAN8EDB3</accession>
<dbReference type="EMBL" id="JAKLMC020000069">
    <property type="protein sequence ID" value="KAK5947772.1"/>
    <property type="molecule type" value="Genomic_DNA"/>
</dbReference>